<evidence type="ECO:0000313" key="7">
    <source>
        <dbReference type="Proteomes" id="UP001305647"/>
    </source>
</evidence>
<dbReference type="Pfam" id="PF00385">
    <property type="entry name" value="Chromo"/>
    <property type="match status" value="1"/>
</dbReference>
<evidence type="ECO:0000259" key="5">
    <source>
        <dbReference type="PROSITE" id="PS50013"/>
    </source>
</evidence>
<evidence type="ECO:0000256" key="3">
    <source>
        <dbReference type="ARBA" id="ARBA00023242"/>
    </source>
</evidence>
<feature type="region of interest" description="Disordered" evidence="4">
    <location>
        <begin position="314"/>
        <end position="350"/>
    </location>
</feature>
<gene>
    <name evidence="6" type="ORF">N658DRAFT_519247</name>
</gene>
<name>A0AAN6PR07_9PEZI</name>
<dbReference type="SUPFAM" id="SSF54160">
    <property type="entry name" value="Chromo domain-like"/>
    <property type="match status" value="1"/>
</dbReference>
<dbReference type="Proteomes" id="UP001305647">
    <property type="component" value="Unassembled WGS sequence"/>
</dbReference>
<dbReference type="SMART" id="SM00298">
    <property type="entry name" value="CHROMO"/>
    <property type="match status" value="1"/>
</dbReference>
<dbReference type="InterPro" id="IPR000953">
    <property type="entry name" value="Chromo/chromo_shadow_dom"/>
</dbReference>
<dbReference type="GO" id="GO:0006338">
    <property type="term" value="P:chromatin remodeling"/>
    <property type="evidence" value="ECO:0007669"/>
    <property type="project" value="UniProtKB-ARBA"/>
</dbReference>
<feature type="compositionally biased region" description="Basic and acidic residues" evidence="4">
    <location>
        <begin position="475"/>
        <end position="484"/>
    </location>
</feature>
<reference evidence="6" key="2">
    <citation type="submission" date="2023-05" db="EMBL/GenBank/DDBJ databases">
        <authorList>
            <consortium name="Lawrence Berkeley National Laboratory"/>
            <person name="Steindorff A."/>
            <person name="Hensen N."/>
            <person name="Bonometti L."/>
            <person name="Westerberg I."/>
            <person name="Brannstrom I.O."/>
            <person name="Guillou S."/>
            <person name="Cros-Aarteil S."/>
            <person name="Calhoun S."/>
            <person name="Haridas S."/>
            <person name="Kuo A."/>
            <person name="Mondo S."/>
            <person name="Pangilinan J."/>
            <person name="Riley R."/>
            <person name="Labutti K."/>
            <person name="Andreopoulos B."/>
            <person name="Lipzen A."/>
            <person name="Chen C."/>
            <person name="Yanf M."/>
            <person name="Daum C."/>
            <person name="Ng V."/>
            <person name="Clum A."/>
            <person name="Ohm R."/>
            <person name="Martin F."/>
            <person name="Silar P."/>
            <person name="Natvig D."/>
            <person name="Lalanne C."/>
            <person name="Gautier V."/>
            <person name="Ament-Velasquez S.L."/>
            <person name="Kruys A."/>
            <person name="Hutchinson M.I."/>
            <person name="Powell A.J."/>
            <person name="Barry K."/>
            <person name="Miller A.N."/>
            <person name="Grigoriev I.V."/>
            <person name="Debuchy R."/>
            <person name="Gladieux P."/>
            <person name="Thoren M.H."/>
            <person name="Johannesson H."/>
        </authorList>
    </citation>
    <scope>NUCLEOTIDE SEQUENCE</scope>
    <source>
        <strain evidence="6">CBS 757.83</strain>
    </source>
</reference>
<dbReference type="InterPro" id="IPR051219">
    <property type="entry name" value="Heterochromatin_chromo-domain"/>
</dbReference>
<keyword evidence="3" id="KW-0539">Nucleus</keyword>
<feature type="region of interest" description="Disordered" evidence="4">
    <location>
        <begin position="371"/>
        <end position="487"/>
    </location>
</feature>
<evidence type="ECO:0000256" key="4">
    <source>
        <dbReference type="SAM" id="MobiDB-lite"/>
    </source>
</evidence>
<comment type="caution">
    <text evidence="6">The sequence shown here is derived from an EMBL/GenBank/DDBJ whole genome shotgun (WGS) entry which is preliminary data.</text>
</comment>
<dbReference type="PANTHER" id="PTHR22812">
    <property type="entry name" value="CHROMOBOX PROTEIN"/>
    <property type="match status" value="1"/>
</dbReference>
<dbReference type="GO" id="GO:0005634">
    <property type="term" value="C:nucleus"/>
    <property type="evidence" value="ECO:0007669"/>
    <property type="project" value="UniProtKB-SubCell"/>
</dbReference>
<dbReference type="InterPro" id="IPR023780">
    <property type="entry name" value="Chromo_domain"/>
</dbReference>
<feature type="domain" description="Chromo" evidence="5">
    <location>
        <begin position="565"/>
        <end position="621"/>
    </location>
</feature>
<reference evidence="6" key="1">
    <citation type="journal article" date="2023" name="Mol. Phylogenet. Evol.">
        <title>Genome-scale phylogeny and comparative genomics of the fungal order Sordariales.</title>
        <authorList>
            <person name="Hensen N."/>
            <person name="Bonometti L."/>
            <person name="Westerberg I."/>
            <person name="Brannstrom I.O."/>
            <person name="Guillou S."/>
            <person name="Cros-Aarteil S."/>
            <person name="Calhoun S."/>
            <person name="Haridas S."/>
            <person name="Kuo A."/>
            <person name="Mondo S."/>
            <person name="Pangilinan J."/>
            <person name="Riley R."/>
            <person name="LaButti K."/>
            <person name="Andreopoulos B."/>
            <person name="Lipzen A."/>
            <person name="Chen C."/>
            <person name="Yan M."/>
            <person name="Daum C."/>
            <person name="Ng V."/>
            <person name="Clum A."/>
            <person name="Steindorff A."/>
            <person name="Ohm R.A."/>
            <person name="Martin F."/>
            <person name="Silar P."/>
            <person name="Natvig D.O."/>
            <person name="Lalanne C."/>
            <person name="Gautier V."/>
            <person name="Ament-Velasquez S.L."/>
            <person name="Kruys A."/>
            <person name="Hutchinson M.I."/>
            <person name="Powell A.J."/>
            <person name="Barry K."/>
            <person name="Miller A.N."/>
            <person name="Grigoriev I.V."/>
            <person name="Debuchy R."/>
            <person name="Gladieux P."/>
            <person name="Hiltunen Thoren M."/>
            <person name="Johannesson H."/>
        </authorList>
    </citation>
    <scope>NUCLEOTIDE SEQUENCE</scope>
    <source>
        <strain evidence="6">CBS 757.83</strain>
    </source>
</reference>
<organism evidence="6 7">
    <name type="scientific">Parathielavia hyrcaniae</name>
    <dbReference type="NCBI Taxonomy" id="113614"/>
    <lineage>
        <taxon>Eukaryota</taxon>
        <taxon>Fungi</taxon>
        <taxon>Dikarya</taxon>
        <taxon>Ascomycota</taxon>
        <taxon>Pezizomycotina</taxon>
        <taxon>Sordariomycetes</taxon>
        <taxon>Sordariomycetidae</taxon>
        <taxon>Sordariales</taxon>
        <taxon>Chaetomiaceae</taxon>
        <taxon>Parathielavia</taxon>
    </lineage>
</organism>
<accession>A0AAN6PR07</accession>
<evidence type="ECO:0000313" key="6">
    <source>
        <dbReference type="EMBL" id="KAK4096360.1"/>
    </source>
</evidence>
<evidence type="ECO:0000256" key="2">
    <source>
        <dbReference type="ARBA" id="ARBA00011353"/>
    </source>
</evidence>
<comment type="subunit">
    <text evidence="2">Component of the NuA4 histone acetyltransferase complex.</text>
</comment>
<proteinExistence type="predicted"/>
<dbReference type="EMBL" id="MU863718">
    <property type="protein sequence ID" value="KAK4096360.1"/>
    <property type="molecule type" value="Genomic_DNA"/>
</dbReference>
<keyword evidence="7" id="KW-1185">Reference proteome</keyword>
<dbReference type="Gene3D" id="2.40.50.40">
    <property type="match status" value="1"/>
</dbReference>
<comment type="subcellular location">
    <subcellularLocation>
        <location evidence="1">Nucleus</location>
    </subcellularLocation>
</comment>
<feature type="region of interest" description="Disordered" evidence="4">
    <location>
        <begin position="148"/>
        <end position="191"/>
    </location>
</feature>
<feature type="region of interest" description="Disordered" evidence="4">
    <location>
        <begin position="221"/>
        <end position="284"/>
    </location>
</feature>
<dbReference type="PROSITE" id="PS50013">
    <property type="entry name" value="CHROMO_2"/>
    <property type="match status" value="1"/>
</dbReference>
<protein>
    <recommendedName>
        <fullName evidence="5">Chromo domain-containing protein</fullName>
    </recommendedName>
</protein>
<sequence length="621" mass="68539">MPARLRFWVTRYRIRAGVSGAHADGREKALQQNTRHHCFGEAGLGNPWRPRTIRPRSRVVIRGDTQLYRHNYEGPVNRSLEPRTTRRFTTEHVSCETVGMVERVQVADSEVEPAFLRTCKYISLVPRHISVCLDSQFFYDPPVAAGPEPASRGLRVQEGGPSKAIFGAPLHPPLPQDAHEPQGGGTGESRADAILIPSDDEFDLDGLSDTSFDSLGGLLSDARNKVDSGHTTGTAGKGIDAASDNSDAPEPSVAGMARLDNKSPAAAHALHAEQDGPIPASSVSRRPLMCAGWSCRQGDGRDRHPDLSAAYRRLRKAKSPTAKADNEGSERDELELADAGLPLQPPYSQDRINFRRDVGGQCNTDLEADYRPICSPVPDDRREQNGMCSAVPPQVNCSPIVGSDAKQGKNEDVVQPPPGKRRRVNTSTLTTRRTAPKRRTRPQPSPTQGPKRRQSQRSSSKPQPPQKPQSSGRSVLEEETRTEDTFASFEEWPLEAVVLKRALVNGTATFQVQFTWNPCTNHGRNDTARETNRHKPPAEKASPTGCALPLRAARTAKEVQDCDYFQVEAILDGRRRKGRKGRKGGWEYLVKWAGYGHEHNSWEPGAHFEQCPEILQQFRNG</sequence>
<feature type="region of interest" description="Disordered" evidence="4">
    <location>
        <begin position="521"/>
        <end position="544"/>
    </location>
</feature>
<feature type="compositionally biased region" description="Basic and acidic residues" evidence="4">
    <location>
        <begin position="523"/>
        <end position="538"/>
    </location>
</feature>
<dbReference type="AlphaFoldDB" id="A0AAN6PR07"/>
<evidence type="ECO:0000256" key="1">
    <source>
        <dbReference type="ARBA" id="ARBA00004123"/>
    </source>
</evidence>
<dbReference type="InterPro" id="IPR016197">
    <property type="entry name" value="Chromo-like_dom_sf"/>
</dbReference>